<evidence type="ECO:0000256" key="1">
    <source>
        <dbReference type="ARBA" id="ARBA00022679"/>
    </source>
</evidence>
<evidence type="ECO:0000256" key="3">
    <source>
        <dbReference type="SAM" id="Phobius"/>
    </source>
</evidence>
<feature type="transmembrane region" description="Helical" evidence="3">
    <location>
        <begin position="18"/>
        <end position="38"/>
    </location>
</feature>
<keyword evidence="3" id="KW-1133">Transmembrane helix</keyword>
<dbReference type="InterPro" id="IPR048254">
    <property type="entry name" value="CDP_ALCOHOL_P_TRANSF_CS"/>
</dbReference>
<dbReference type="PROSITE" id="PS00379">
    <property type="entry name" value="CDP_ALCOHOL_P_TRANSF"/>
    <property type="match status" value="1"/>
</dbReference>
<dbReference type="EMBL" id="JAFREL020000007">
    <property type="protein sequence ID" value="MEO1773137.1"/>
    <property type="molecule type" value="Genomic_DNA"/>
</dbReference>
<comment type="caution">
    <text evidence="4">The sequence shown here is derived from an EMBL/GenBank/DDBJ whole genome shotgun (WGS) entry which is preliminary data.</text>
</comment>
<keyword evidence="3" id="KW-0472">Membrane</keyword>
<dbReference type="InterPro" id="IPR043130">
    <property type="entry name" value="CDP-OH_PTrfase_TM_dom"/>
</dbReference>
<keyword evidence="1 2" id="KW-0808">Transferase</keyword>
<sequence>MVDGYLARKLKCSSDLGTFLDTLADTLFLFLAAGTLLVKISLPLWLLRAALVILVFRLFTYTIGFIRFRQWTSLHTWLNKLTGLLLFLTPYLYNFISLPIWGIIVVVVAVLSVLDELLIVALSKKLDKNCRSFFSCIIK</sequence>
<proteinExistence type="inferred from homology"/>
<dbReference type="Pfam" id="PF01066">
    <property type="entry name" value="CDP-OH_P_transf"/>
    <property type="match status" value="1"/>
</dbReference>
<feature type="transmembrane region" description="Helical" evidence="3">
    <location>
        <begin position="99"/>
        <end position="122"/>
    </location>
</feature>
<evidence type="ECO:0000313" key="5">
    <source>
        <dbReference type="Proteomes" id="UP000664357"/>
    </source>
</evidence>
<name>A0ABV0F0X5_9ENTE</name>
<dbReference type="Gene3D" id="1.20.120.1760">
    <property type="match status" value="1"/>
</dbReference>
<keyword evidence="5" id="KW-1185">Reference proteome</keyword>
<evidence type="ECO:0000313" key="4">
    <source>
        <dbReference type="EMBL" id="MEO1773137.1"/>
    </source>
</evidence>
<keyword evidence="3" id="KW-0812">Transmembrane</keyword>
<reference evidence="4 5" key="1">
    <citation type="submission" date="2024-02" db="EMBL/GenBank/DDBJ databases">
        <title>The Genome Sequence of Enterococcus sp. DIV0159.</title>
        <authorList>
            <person name="Earl A."/>
            <person name="Manson A."/>
            <person name="Gilmore M."/>
            <person name="Sanders J."/>
            <person name="Shea T."/>
            <person name="Howe W."/>
            <person name="Livny J."/>
            <person name="Cuomo C."/>
            <person name="Neafsey D."/>
            <person name="Birren B."/>
        </authorList>
    </citation>
    <scope>NUCLEOTIDE SEQUENCE [LARGE SCALE GENOMIC DNA]</scope>
    <source>
        <strain evidence="4 5">665A</strain>
    </source>
</reference>
<dbReference type="Proteomes" id="UP000664357">
    <property type="component" value="Unassembled WGS sequence"/>
</dbReference>
<dbReference type="InterPro" id="IPR000462">
    <property type="entry name" value="CDP-OH_P_trans"/>
</dbReference>
<organism evidence="4 5">
    <name type="scientific">Candidatus Enterococcus ferrettii</name>
    <dbReference type="NCBI Taxonomy" id="2815324"/>
    <lineage>
        <taxon>Bacteria</taxon>
        <taxon>Bacillati</taxon>
        <taxon>Bacillota</taxon>
        <taxon>Bacilli</taxon>
        <taxon>Lactobacillales</taxon>
        <taxon>Enterococcaceae</taxon>
        <taxon>Enterococcus</taxon>
    </lineage>
</organism>
<evidence type="ECO:0008006" key="6">
    <source>
        <dbReference type="Google" id="ProtNLM"/>
    </source>
</evidence>
<feature type="transmembrane region" description="Helical" evidence="3">
    <location>
        <begin position="44"/>
        <end position="65"/>
    </location>
</feature>
<gene>
    <name evidence="4" type="ORF">JZO67_005121</name>
</gene>
<comment type="similarity">
    <text evidence="2">Belongs to the CDP-alcohol phosphatidyltransferase class-I family.</text>
</comment>
<evidence type="ECO:0000256" key="2">
    <source>
        <dbReference type="RuleBase" id="RU003750"/>
    </source>
</evidence>
<accession>A0ABV0F0X5</accession>
<protein>
    <recommendedName>
        <fullName evidence="6">CDP-alcohol phosphatidyltransferase</fullName>
    </recommendedName>
</protein>